<evidence type="ECO:0000259" key="10">
    <source>
        <dbReference type="SMART" id="SM01125"/>
    </source>
</evidence>
<feature type="compositionally biased region" description="Polar residues" evidence="9">
    <location>
        <begin position="543"/>
        <end position="553"/>
    </location>
</feature>
<dbReference type="SMART" id="SM01125">
    <property type="entry name" value="DCP2"/>
    <property type="match status" value="1"/>
</dbReference>
<evidence type="ECO:0000256" key="2">
    <source>
        <dbReference type="ARBA" id="ARBA00004496"/>
    </source>
</evidence>
<feature type="compositionally biased region" description="Polar residues" evidence="9">
    <location>
        <begin position="657"/>
        <end position="688"/>
    </location>
</feature>
<sequence>MALANATFSEILDDLRFIINVPEEELASVERICFQIEQAHWFYEDFVREQNSSLPINFLDWNALFKHCPLLHQWSHKHEKAFADFMQYKIRVPVCGAIMLNEKMDMCVLVKGWSSRSGWGFPKGKINKDEPDSTCAARETGYDISPLIKEQDYVELTIREQRIRLYIVVGVFEDTKFCPKTLADLPTWVRSRDKDTPYHCGGGCVKYGSSRFYMVVPFVSKLRHWLKMQRKMVRKRNIGNLQLEESEAEIFNGNTNATGQKETSPETSVPGTESEGSPPEKFQHLNSEHFKQSSSNNHDNSQNMMRSVLGLDSSQIYNPQNSQKGKDIDIGLTYDNNLAYTNNGFDHPYSYFSTSLPLGHSSHSPLTSNAQFDTSIIGMHSSNHLSNYNSIPGMRQQDNSIVFEKSTTFNSRTKSSVNQIYLNNTQLSSSPVLPIDKRDVTDITAPKPIHANTNVAVAALDPEQPLRRNSLLSLFAASTSTRKESSIQSKSIDDDIQRKNSLLSVLKSETPVSDGGHKISLTHEDILQHQRQQHSLFHYPPKSYNSVNSLENESNGDNQDQDQDNDGVFTMFQNSITQGNALFSTPTSDQNNDSTSTLNRRGSAFSRHSNQDILIQKLPINIGHIGQGRPSSNNDNINPEIHEVTRKMSLLGLCHTDYSSNDTNNSKGSPNSVEISPNHPNHKGQQNTFFSTPVVDYEHTPNSNNASGTPNSYNEPLIRLITPSPSGNNFHPKVYYSGGTEINNQEINILDLLNVNPPDGDFVDLNVNDGEINSYSNPRGGIESSILQKKEFSSNGGYEGALSMVETSSLDQRVRHKFFDPIHALIPSNGARNPMNGFKFDVEKITAAL</sequence>
<evidence type="ECO:0000256" key="7">
    <source>
        <dbReference type="ARBA" id="ARBA00022884"/>
    </source>
</evidence>
<comment type="cofactor">
    <cofactor evidence="1">
        <name>Mn(2+)</name>
        <dbReference type="ChEBI" id="CHEBI:29035"/>
    </cofactor>
</comment>
<reference evidence="11" key="1">
    <citation type="submission" date="2021-06" db="EMBL/GenBank/DDBJ databases">
        <authorList>
            <person name="Kallberg Y."/>
            <person name="Tangrot J."/>
            <person name="Rosling A."/>
        </authorList>
    </citation>
    <scope>NUCLEOTIDE SEQUENCE</scope>
    <source>
        <strain evidence="11">AZ414A</strain>
    </source>
</reference>
<dbReference type="GO" id="GO:0030145">
    <property type="term" value="F:manganese ion binding"/>
    <property type="evidence" value="ECO:0007669"/>
    <property type="project" value="InterPro"/>
</dbReference>
<dbReference type="AlphaFoldDB" id="A0A9N8V6S9"/>
<comment type="subcellular location">
    <subcellularLocation>
        <location evidence="2">Cytoplasm</location>
    </subcellularLocation>
</comment>
<feature type="region of interest" description="Disordered" evidence="9">
    <location>
        <begin position="580"/>
        <end position="602"/>
    </location>
</feature>
<dbReference type="PANTHER" id="PTHR23114:SF17">
    <property type="entry name" value="M7GPPPN-MRNA HYDROLASE"/>
    <property type="match status" value="1"/>
</dbReference>
<dbReference type="GO" id="GO:0140933">
    <property type="term" value="F:5'-(N(7)-methylguanosine 5'-triphospho)-[mRNA] hydrolase activity"/>
    <property type="evidence" value="ECO:0007669"/>
    <property type="project" value="InterPro"/>
</dbReference>
<proteinExistence type="inferred from homology"/>
<dbReference type="PANTHER" id="PTHR23114">
    <property type="entry name" value="M7GPPPN-MRNA HYDROLASE"/>
    <property type="match status" value="1"/>
</dbReference>
<evidence type="ECO:0000256" key="1">
    <source>
        <dbReference type="ARBA" id="ARBA00001936"/>
    </source>
</evidence>
<dbReference type="GO" id="GO:0000932">
    <property type="term" value="C:P-body"/>
    <property type="evidence" value="ECO:0007669"/>
    <property type="project" value="TreeGrafter"/>
</dbReference>
<keyword evidence="4" id="KW-0963">Cytoplasm</keyword>
<dbReference type="InterPro" id="IPR007722">
    <property type="entry name" value="DCP2_BoxA"/>
</dbReference>
<dbReference type="Gene3D" id="1.10.10.1050">
    <property type="entry name" value="Dcp2, box A domain"/>
    <property type="match status" value="1"/>
</dbReference>
<dbReference type="EMBL" id="CAJVPK010000056">
    <property type="protein sequence ID" value="CAG8439243.1"/>
    <property type="molecule type" value="Genomic_DNA"/>
</dbReference>
<organism evidence="11 12">
    <name type="scientific">Diversispora eburnea</name>
    <dbReference type="NCBI Taxonomy" id="1213867"/>
    <lineage>
        <taxon>Eukaryota</taxon>
        <taxon>Fungi</taxon>
        <taxon>Fungi incertae sedis</taxon>
        <taxon>Mucoromycota</taxon>
        <taxon>Glomeromycotina</taxon>
        <taxon>Glomeromycetes</taxon>
        <taxon>Diversisporales</taxon>
        <taxon>Diversisporaceae</taxon>
        <taxon>Diversispora</taxon>
    </lineage>
</organism>
<name>A0A9N8V6S9_9GLOM</name>
<accession>A0A9N8V6S9</accession>
<keyword evidence="8" id="KW-0464">Manganese</keyword>
<comment type="similarity">
    <text evidence="3">Belongs to the Nudix hydrolase family. DCP2 subfamily.</text>
</comment>
<dbReference type="Proteomes" id="UP000789706">
    <property type="component" value="Unassembled WGS sequence"/>
</dbReference>
<feature type="region of interest" description="Disordered" evidence="9">
    <location>
        <begin position="655"/>
        <end position="688"/>
    </location>
</feature>
<dbReference type="InterPro" id="IPR036189">
    <property type="entry name" value="DCP2_BoxA_sf"/>
</dbReference>
<dbReference type="InterPro" id="IPR015797">
    <property type="entry name" value="NUDIX_hydrolase-like_dom_sf"/>
</dbReference>
<evidence type="ECO:0000256" key="6">
    <source>
        <dbReference type="ARBA" id="ARBA00022801"/>
    </source>
</evidence>
<evidence type="ECO:0000313" key="12">
    <source>
        <dbReference type="Proteomes" id="UP000789706"/>
    </source>
</evidence>
<feature type="domain" description="mRNA decapping protein 2 Box A" evidence="10">
    <location>
        <begin position="9"/>
        <end position="89"/>
    </location>
</feature>
<keyword evidence="6" id="KW-0378">Hydrolase</keyword>
<evidence type="ECO:0000256" key="9">
    <source>
        <dbReference type="SAM" id="MobiDB-lite"/>
    </source>
</evidence>
<dbReference type="OrthoDB" id="18996at2759"/>
<keyword evidence="12" id="KW-1185">Reference proteome</keyword>
<evidence type="ECO:0000256" key="4">
    <source>
        <dbReference type="ARBA" id="ARBA00022490"/>
    </source>
</evidence>
<dbReference type="Gene3D" id="3.90.79.10">
    <property type="entry name" value="Nucleoside Triphosphate Pyrophosphohydrolase"/>
    <property type="match status" value="1"/>
</dbReference>
<dbReference type="FunFam" id="3.90.79.10:FF:000003">
    <property type="entry name" value="M7GpppN-mRNA hydrolase isoform 2"/>
    <property type="match status" value="1"/>
</dbReference>
<feature type="compositionally biased region" description="Polar residues" evidence="9">
    <location>
        <begin position="252"/>
        <end position="275"/>
    </location>
</feature>
<gene>
    <name evidence="11" type="ORF">DEBURN_LOCUS1302</name>
</gene>
<protein>
    <submittedName>
        <fullName evidence="11">6545_t:CDS:1</fullName>
    </submittedName>
</protein>
<dbReference type="SUPFAM" id="SSF55811">
    <property type="entry name" value="Nudix"/>
    <property type="match status" value="1"/>
</dbReference>
<comment type="caution">
    <text evidence="11">The sequence shown here is derived from an EMBL/GenBank/DDBJ whole genome shotgun (WGS) entry which is preliminary data.</text>
</comment>
<dbReference type="GO" id="GO:0000184">
    <property type="term" value="P:nuclear-transcribed mRNA catabolic process, nonsense-mediated decay"/>
    <property type="evidence" value="ECO:0007669"/>
    <property type="project" value="InterPro"/>
</dbReference>
<feature type="region of interest" description="Disordered" evidence="9">
    <location>
        <begin position="250"/>
        <end position="283"/>
    </location>
</feature>
<dbReference type="GO" id="GO:0000290">
    <property type="term" value="P:deadenylation-dependent decapping of nuclear-transcribed mRNA"/>
    <property type="evidence" value="ECO:0007669"/>
    <property type="project" value="InterPro"/>
</dbReference>
<evidence type="ECO:0000256" key="3">
    <source>
        <dbReference type="ARBA" id="ARBA00005279"/>
    </source>
</evidence>
<dbReference type="InterPro" id="IPR044099">
    <property type="entry name" value="Dcp2_NUDIX"/>
</dbReference>
<evidence type="ECO:0000256" key="5">
    <source>
        <dbReference type="ARBA" id="ARBA00022723"/>
    </source>
</evidence>
<evidence type="ECO:0000256" key="8">
    <source>
        <dbReference type="ARBA" id="ARBA00023211"/>
    </source>
</evidence>
<feature type="region of interest" description="Disordered" evidence="9">
    <location>
        <begin position="538"/>
        <end position="567"/>
    </location>
</feature>
<dbReference type="Pfam" id="PF05026">
    <property type="entry name" value="DCP2"/>
    <property type="match status" value="1"/>
</dbReference>
<evidence type="ECO:0000313" key="11">
    <source>
        <dbReference type="EMBL" id="CAG8439243.1"/>
    </source>
</evidence>
<keyword evidence="5" id="KW-0479">Metal-binding</keyword>
<dbReference type="CDD" id="cd03672">
    <property type="entry name" value="NUDIX_Dcp2p_Nudt20"/>
    <property type="match status" value="1"/>
</dbReference>
<keyword evidence="7" id="KW-0694">RNA-binding</keyword>
<dbReference type="GO" id="GO:0003723">
    <property type="term" value="F:RNA binding"/>
    <property type="evidence" value="ECO:0007669"/>
    <property type="project" value="UniProtKB-KW"/>
</dbReference>
<dbReference type="SUPFAM" id="SSF140586">
    <property type="entry name" value="Dcp2 domain-like"/>
    <property type="match status" value="1"/>
</dbReference>